<proteinExistence type="predicted"/>
<dbReference type="Pfam" id="PF06580">
    <property type="entry name" value="His_kinase"/>
    <property type="match status" value="1"/>
</dbReference>
<sequence>MRIPQFKKRWQNEIFQGFLIFMLGCAMSFAFNPDMVEQSWKLIKYSVSYSGFMWLFFWKGNQYLVDFWNNKISWLENPGKRFILGVITVFIYTPLVIVFLNWSYNLIPGISTSWGSRDVWISIGITFFISFFLFAKTFLDNWRKASIDTERIKREQMSTKYESLKNQVNPHFLFNSLNALTNLVYENQDMAADFIRKLSKVYRYVLDTQSQEVVSLEKEMAFVKSYLFLQKIRFDDKLKVNIEISGYEQRLVPPIALQMLLENAIKHNTIAEEEPLTIDIYVENNETLIVKNNLQKKNIPIEESAGVGLKNIAARYEFLSENKVEIQETDTEFIVKLPLLSFSS</sequence>
<evidence type="ECO:0000259" key="2">
    <source>
        <dbReference type="Pfam" id="PF06580"/>
    </source>
</evidence>
<dbReference type="InterPro" id="IPR010559">
    <property type="entry name" value="Sig_transdc_His_kin_internal"/>
</dbReference>
<dbReference type="GO" id="GO:0016020">
    <property type="term" value="C:membrane"/>
    <property type="evidence" value="ECO:0007669"/>
    <property type="project" value="InterPro"/>
</dbReference>
<dbReference type="OrthoDB" id="927174at2"/>
<dbReference type="STRING" id="1563681.BFP71_04590"/>
<dbReference type="Proteomes" id="UP000095552">
    <property type="component" value="Unassembled WGS sequence"/>
</dbReference>
<name>A0A1E5T6G2_9BACT</name>
<evidence type="ECO:0000313" key="4">
    <source>
        <dbReference type="Proteomes" id="UP000095552"/>
    </source>
</evidence>
<dbReference type="PROSITE" id="PS51257">
    <property type="entry name" value="PROKAR_LIPOPROTEIN"/>
    <property type="match status" value="1"/>
</dbReference>
<accession>A0A1E5T6G2</accession>
<keyword evidence="1" id="KW-0812">Transmembrane</keyword>
<dbReference type="PANTHER" id="PTHR34220:SF7">
    <property type="entry name" value="SENSOR HISTIDINE KINASE YPDA"/>
    <property type="match status" value="1"/>
</dbReference>
<comment type="caution">
    <text evidence="3">The sequence shown here is derived from an EMBL/GenBank/DDBJ whole genome shotgun (WGS) entry which is preliminary data.</text>
</comment>
<feature type="transmembrane region" description="Helical" evidence="1">
    <location>
        <begin position="82"/>
        <end position="104"/>
    </location>
</feature>
<dbReference type="RefSeq" id="WP_069834250.1">
    <property type="nucleotide sequence ID" value="NZ_MDGQ01000003.1"/>
</dbReference>
<keyword evidence="4" id="KW-1185">Reference proteome</keyword>
<dbReference type="InterPro" id="IPR036890">
    <property type="entry name" value="HATPase_C_sf"/>
</dbReference>
<dbReference type="Gene3D" id="3.30.565.10">
    <property type="entry name" value="Histidine kinase-like ATPase, C-terminal domain"/>
    <property type="match status" value="1"/>
</dbReference>
<feature type="domain" description="Signal transduction histidine kinase internal region" evidence="2">
    <location>
        <begin position="160"/>
        <end position="238"/>
    </location>
</feature>
<gene>
    <name evidence="3" type="ORF">BFP71_04590</name>
</gene>
<feature type="transmembrane region" description="Helical" evidence="1">
    <location>
        <begin position="119"/>
        <end position="139"/>
    </location>
</feature>
<reference evidence="3 4" key="1">
    <citation type="submission" date="2016-08" db="EMBL/GenBank/DDBJ databases">
        <title>Draft genome of Fabibacter sp. strain SK-8.</title>
        <authorList>
            <person name="Wong S.-K."/>
            <person name="Hamasaki K."/>
            <person name="Yoshizawa S."/>
        </authorList>
    </citation>
    <scope>NUCLEOTIDE SEQUENCE [LARGE SCALE GENOMIC DNA]</scope>
    <source>
        <strain evidence="3 4">SK-8</strain>
    </source>
</reference>
<feature type="transmembrane region" description="Helical" evidence="1">
    <location>
        <begin position="12"/>
        <end position="31"/>
    </location>
</feature>
<dbReference type="EMBL" id="MDGQ01000003">
    <property type="protein sequence ID" value="OEK06938.1"/>
    <property type="molecule type" value="Genomic_DNA"/>
</dbReference>
<keyword evidence="1" id="KW-1133">Transmembrane helix</keyword>
<evidence type="ECO:0000256" key="1">
    <source>
        <dbReference type="SAM" id="Phobius"/>
    </source>
</evidence>
<dbReference type="InterPro" id="IPR050640">
    <property type="entry name" value="Bact_2-comp_sensor_kinase"/>
</dbReference>
<dbReference type="PANTHER" id="PTHR34220">
    <property type="entry name" value="SENSOR HISTIDINE KINASE YPDA"/>
    <property type="match status" value="1"/>
</dbReference>
<feature type="transmembrane region" description="Helical" evidence="1">
    <location>
        <begin position="43"/>
        <end position="61"/>
    </location>
</feature>
<protein>
    <recommendedName>
        <fullName evidence="2">Signal transduction histidine kinase internal region domain-containing protein</fullName>
    </recommendedName>
</protein>
<organism evidence="3 4">
    <name type="scientific">Roseivirga misakiensis</name>
    <dbReference type="NCBI Taxonomy" id="1563681"/>
    <lineage>
        <taxon>Bacteria</taxon>
        <taxon>Pseudomonadati</taxon>
        <taxon>Bacteroidota</taxon>
        <taxon>Cytophagia</taxon>
        <taxon>Cytophagales</taxon>
        <taxon>Roseivirgaceae</taxon>
        <taxon>Roseivirga</taxon>
    </lineage>
</organism>
<dbReference type="AlphaFoldDB" id="A0A1E5T6G2"/>
<keyword evidence="1" id="KW-0472">Membrane</keyword>
<evidence type="ECO:0000313" key="3">
    <source>
        <dbReference type="EMBL" id="OEK06938.1"/>
    </source>
</evidence>
<dbReference type="GO" id="GO:0000155">
    <property type="term" value="F:phosphorelay sensor kinase activity"/>
    <property type="evidence" value="ECO:0007669"/>
    <property type="project" value="InterPro"/>
</dbReference>